<keyword evidence="1" id="KW-0732">Signal</keyword>
<dbReference type="AlphaFoldDB" id="A0A6G8S5V2"/>
<feature type="signal peptide" evidence="1">
    <location>
        <begin position="1"/>
        <end position="20"/>
    </location>
</feature>
<dbReference type="RefSeq" id="WP_166326142.1">
    <property type="nucleotide sequence ID" value="NZ_CP049916.1"/>
</dbReference>
<gene>
    <name evidence="2" type="ORF">G8D99_11775</name>
</gene>
<evidence type="ECO:0008006" key="4">
    <source>
        <dbReference type="Google" id="ProtNLM"/>
    </source>
</evidence>
<dbReference type="Proteomes" id="UP000501939">
    <property type="component" value="Chromosome"/>
</dbReference>
<dbReference type="PROSITE" id="PS51257">
    <property type="entry name" value="PROKAR_LIPOPROTEIN"/>
    <property type="match status" value="1"/>
</dbReference>
<sequence length="257" mass="27547">MKPNQVLLFLLCLIFGLTLSACSKKMEEAASDSTVVADATSPTNSEMANATVAENEKLGTQWGDDVTSNVTSVDLERLSDEPVAQTSVRYANKNYQGKSVNSLSVASGMVSFAVRDDQGKSLPLVRDAQQYFLTAKEGQSYTLHYENHSDKTFEIVASVDGLDVLTGKEASKRASGYVLHPHQSLEIEGFRKSDSAVASFTFGKPETSYAANSQHGSIDNTGIIGTVVYELEAVEPVTVDAADDGYAKAPNAFPADK</sequence>
<accession>A0A6G8S5V2</accession>
<evidence type="ECO:0000313" key="3">
    <source>
        <dbReference type="Proteomes" id="UP000501939"/>
    </source>
</evidence>
<protein>
    <recommendedName>
        <fullName evidence="4">Lipoprotein</fullName>
    </recommendedName>
</protein>
<organism evidence="2 3">
    <name type="scientific">Acinetobacter lanii</name>
    <dbReference type="NCBI Taxonomy" id="2715163"/>
    <lineage>
        <taxon>Bacteria</taxon>
        <taxon>Pseudomonadati</taxon>
        <taxon>Pseudomonadota</taxon>
        <taxon>Gammaproteobacteria</taxon>
        <taxon>Moraxellales</taxon>
        <taxon>Moraxellaceae</taxon>
        <taxon>Acinetobacter</taxon>
    </lineage>
</organism>
<evidence type="ECO:0000256" key="1">
    <source>
        <dbReference type="SAM" id="SignalP"/>
    </source>
</evidence>
<dbReference type="EMBL" id="CP049916">
    <property type="protein sequence ID" value="QIO09616.1"/>
    <property type="molecule type" value="Genomic_DNA"/>
</dbReference>
<dbReference type="KEGG" id="alj:G8D99_11775"/>
<keyword evidence="3" id="KW-1185">Reference proteome</keyword>
<feature type="chain" id="PRO_5026118615" description="Lipoprotein" evidence="1">
    <location>
        <begin position="21"/>
        <end position="257"/>
    </location>
</feature>
<reference evidence="2 3" key="1">
    <citation type="submission" date="2020-03" db="EMBL/GenBank/DDBJ databases">
        <authorList>
            <person name="Zhu W."/>
        </authorList>
    </citation>
    <scope>NUCLEOTIDE SEQUENCE [LARGE SCALE GENOMIC DNA]</scope>
    <source>
        <strain evidence="2 3">185</strain>
    </source>
</reference>
<proteinExistence type="predicted"/>
<name>A0A6G8S5V2_9GAMM</name>
<evidence type="ECO:0000313" key="2">
    <source>
        <dbReference type="EMBL" id="QIO09616.1"/>
    </source>
</evidence>